<accession>A0A5B8A161</accession>
<gene>
    <name evidence="4" type="ORF">FHG12_13880</name>
</gene>
<evidence type="ECO:0000313" key="4">
    <source>
        <dbReference type="EMBL" id="QDA61124.1"/>
    </source>
</evidence>
<evidence type="ECO:0000313" key="5">
    <source>
        <dbReference type="Proteomes" id="UP000305398"/>
    </source>
</evidence>
<dbReference type="OrthoDB" id="9811998at2"/>
<reference evidence="4 5" key="1">
    <citation type="submission" date="2019-06" db="EMBL/GenBank/DDBJ databases">
        <authorList>
            <person name="Srinivasan S."/>
        </authorList>
    </citation>
    <scope>NUCLEOTIDE SEQUENCE [LARGE SCALE GENOMIC DNA]</scope>
    <source>
        <strain evidence="4 5">17J68-5</strain>
    </source>
</reference>
<dbReference type="SUPFAM" id="SSF52833">
    <property type="entry name" value="Thioredoxin-like"/>
    <property type="match status" value="1"/>
</dbReference>
<dbReference type="CDD" id="cd02968">
    <property type="entry name" value="SCO"/>
    <property type="match status" value="1"/>
</dbReference>
<keyword evidence="2" id="KW-0479">Metal-binding</keyword>
<keyword evidence="3" id="KW-1015">Disulfide bond</keyword>
<name>A0A5B8A161_9BACT</name>
<evidence type="ECO:0000256" key="3">
    <source>
        <dbReference type="PIRSR" id="PIRSR603782-2"/>
    </source>
</evidence>
<dbReference type="InterPro" id="IPR003782">
    <property type="entry name" value="SCO1/SenC"/>
</dbReference>
<keyword evidence="5" id="KW-1185">Reference proteome</keyword>
<protein>
    <submittedName>
        <fullName evidence="4">SCO family protein</fullName>
    </submittedName>
</protein>
<feature type="binding site" evidence="2">
    <location>
        <position position="178"/>
    </location>
    <ligand>
        <name>Cu cation</name>
        <dbReference type="ChEBI" id="CHEBI:23378"/>
    </ligand>
</feature>
<dbReference type="EMBL" id="CP040896">
    <property type="protein sequence ID" value="QDA61124.1"/>
    <property type="molecule type" value="Genomic_DNA"/>
</dbReference>
<dbReference type="Proteomes" id="UP000305398">
    <property type="component" value="Chromosome"/>
</dbReference>
<dbReference type="Gene3D" id="3.40.30.10">
    <property type="entry name" value="Glutaredoxin"/>
    <property type="match status" value="1"/>
</dbReference>
<proteinExistence type="inferred from homology"/>
<organism evidence="4 5">
    <name type="scientific">Hymenobacter jejuensis</name>
    <dbReference type="NCBI Taxonomy" id="2502781"/>
    <lineage>
        <taxon>Bacteria</taxon>
        <taxon>Pseudomonadati</taxon>
        <taxon>Bacteroidota</taxon>
        <taxon>Cytophagia</taxon>
        <taxon>Cytophagales</taxon>
        <taxon>Hymenobacteraceae</taxon>
        <taxon>Hymenobacter</taxon>
    </lineage>
</organism>
<dbReference type="PANTHER" id="PTHR12151">
    <property type="entry name" value="ELECTRON TRANSPORT PROTIN SCO1/SENC FAMILY MEMBER"/>
    <property type="match status" value="1"/>
</dbReference>
<feature type="disulfide bond" description="Redox-active" evidence="3">
    <location>
        <begin position="91"/>
        <end position="95"/>
    </location>
</feature>
<dbReference type="InterPro" id="IPR036249">
    <property type="entry name" value="Thioredoxin-like_sf"/>
</dbReference>
<dbReference type="KEGG" id="hyj:FHG12_13880"/>
<feature type="binding site" evidence="2">
    <location>
        <position position="95"/>
    </location>
    <ligand>
        <name>Cu cation</name>
        <dbReference type="ChEBI" id="CHEBI:23378"/>
    </ligand>
</feature>
<evidence type="ECO:0000256" key="1">
    <source>
        <dbReference type="ARBA" id="ARBA00010996"/>
    </source>
</evidence>
<sequence>MRPKQTLVLGLILLVPVLAFLFLKSFGSNSFALRTYLPDRVDSTQIGEKWKRDTVFHQVADFILQSQSGRTTTQKDLNGSLYVASFFYTTCAGACPQMNNQLARVQEKFRHEPRVKLVSYTVDPVHDSAAVLERYSEQYGAIAGKWYFLTGNKSAIYQLATREFRLPPPTGEAPGLVHSQQLFLVDRDKHVRGIYDGTDTREIERLITEISILLYTYDHNKSGT</sequence>
<dbReference type="Pfam" id="PF02630">
    <property type="entry name" value="SCO1-SenC"/>
    <property type="match status" value="1"/>
</dbReference>
<dbReference type="GO" id="GO:0046872">
    <property type="term" value="F:metal ion binding"/>
    <property type="evidence" value="ECO:0007669"/>
    <property type="project" value="UniProtKB-KW"/>
</dbReference>
<evidence type="ECO:0000256" key="2">
    <source>
        <dbReference type="PIRSR" id="PIRSR603782-1"/>
    </source>
</evidence>
<comment type="similarity">
    <text evidence="1">Belongs to the SCO1/2 family.</text>
</comment>
<keyword evidence="2" id="KW-0186">Copper</keyword>
<feature type="binding site" evidence="2">
    <location>
        <position position="91"/>
    </location>
    <ligand>
        <name>Cu cation</name>
        <dbReference type="ChEBI" id="CHEBI:23378"/>
    </ligand>
</feature>
<dbReference type="AlphaFoldDB" id="A0A5B8A161"/>
<dbReference type="PANTHER" id="PTHR12151:SF25">
    <property type="entry name" value="LINALOOL DEHYDRATASE_ISOMERASE DOMAIN-CONTAINING PROTEIN"/>
    <property type="match status" value="1"/>
</dbReference>